<feature type="domain" description="Four-carbon acid sugar kinase nucleotide binding" evidence="8">
    <location>
        <begin position="270"/>
        <end position="432"/>
    </location>
</feature>
<evidence type="ECO:0000256" key="5">
    <source>
        <dbReference type="ARBA" id="ARBA00022840"/>
    </source>
</evidence>
<keyword evidence="4 9" id="KW-0418">Kinase</keyword>
<keyword evidence="5" id="KW-0067">ATP-binding</keyword>
<dbReference type="InterPro" id="IPR042213">
    <property type="entry name" value="NBD_C_sf"/>
</dbReference>
<keyword evidence="6" id="KW-0119">Carbohydrate metabolism</keyword>
<organism evidence="9 10">
    <name type="scientific">Roseibium salinum</name>
    <dbReference type="NCBI Taxonomy" id="1604349"/>
    <lineage>
        <taxon>Bacteria</taxon>
        <taxon>Pseudomonadati</taxon>
        <taxon>Pseudomonadota</taxon>
        <taxon>Alphaproteobacteria</taxon>
        <taxon>Hyphomicrobiales</taxon>
        <taxon>Stappiaceae</taxon>
        <taxon>Roseibium</taxon>
    </lineage>
</organism>
<evidence type="ECO:0000259" key="7">
    <source>
        <dbReference type="Pfam" id="PF07005"/>
    </source>
</evidence>
<sequence>MTADMLLSYYGDDFTGSTDVMEALATGGVETVLFTCVPNDDQRRQFRQCRAIGLAGTSRSQSPEWMSDHLPEIFAWLRALDARFCHYKVCSTFDSAPHKGSIGRALEIGLATFNQRHGTIVVGAPQLRRYTYFGTLFAAYQDRVYRIDKHPVMSRHPATPMDEADLVSHLGRQTRLPVTCLTPEDMADHLAGEPCLKFADPQASVLIDVFDTGSQQAAGDMLDEKREILGPFVAGSSGVEYALLSAWRKQGLVSSKVQPAAPLGSQPRIAVVSGSCSPTTGRQIEHAMNNGFCGIKVDFAALAGGIGLDEECQSVLERASAALKTGQSPILYTAKGAADSSQASGSLSTDRVGKTLGRLLARLTLEHDLERVAVAGGDTSSHALEELDIFALTLRHAIPETPGSPVCTAHRSGGHPLEIALKGGQIGNDSYLVSLRDGAFGH</sequence>
<keyword evidence="3" id="KW-0547">Nucleotide-binding</keyword>
<dbReference type="SUPFAM" id="SSF142764">
    <property type="entry name" value="YgbK-like"/>
    <property type="match status" value="1"/>
</dbReference>
<evidence type="ECO:0000256" key="1">
    <source>
        <dbReference type="ARBA" id="ARBA00005715"/>
    </source>
</evidence>
<evidence type="ECO:0000313" key="9">
    <source>
        <dbReference type="EMBL" id="MCX2721585.1"/>
    </source>
</evidence>
<dbReference type="Gene3D" id="3.40.50.10840">
    <property type="entry name" value="Putative sugar-binding, N-terminal domain"/>
    <property type="match status" value="1"/>
</dbReference>
<dbReference type="Proteomes" id="UP001300261">
    <property type="component" value="Unassembled WGS sequence"/>
</dbReference>
<name>A0ABT3QXF0_9HYPH</name>
<dbReference type="InterPro" id="IPR031475">
    <property type="entry name" value="NBD_C"/>
</dbReference>
<dbReference type="Pfam" id="PF07005">
    <property type="entry name" value="SBD_N"/>
    <property type="match status" value="1"/>
</dbReference>
<evidence type="ECO:0000256" key="4">
    <source>
        <dbReference type="ARBA" id="ARBA00022777"/>
    </source>
</evidence>
<dbReference type="GO" id="GO:0016301">
    <property type="term" value="F:kinase activity"/>
    <property type="evidence" value="ECO:0007669"/>
    <property type="project" value="UniProtKB-KW"/>
</dbReference>
<protein>
    <submittedName>
        <fullName evidence="9">Four-carbon acid sugar kinase family protein</fullName>
    </submittedName>
</protein>
<evidence type="ECO:0000259" key="8">
    <source>
        <dbReference type="Pfam" id="PF17042"/>
    </source>
</evidence>
<dbReference type="Gene3D" id="3.40.980.20">
    <property type="entry name" value="Four-carbon acid sugar kinase, nucleotide binding domain"/>
    <property type="match status" value="1"/>
</dbReference>
<dbReference type="EMBL" id="JAPEVI010000002">
    <property type="protein sequence ID" value="MCX2721585.1"/>
    <property type="molecule type" value="Genomic_DNA"/>
</dbReference>
<dbReference type="InterPro" id="IPR010737">
    <property type="entry name" value="4-carb_acid_sugar_kinase_N"/>
</dbReference>
<comment type="similarity">
    <text evidence="1">Belongs to the four-carbon acid sugar kinase family.</text>
</comment>
<reference evidence="9 10" key="1">
    <citation type="journal article" date="2016" name="Int. J. Syst. Evol. Microbiol.">
        <title>Labrenzia salina sp. nov., isolated from the rhizosphere of the halophyte Arthrocnemum macrostachyum.</title>
        <authorList>
            <person name="Camacho M."/>
            <person name="Redondo-Gomez S."/>
            <person name="Rodriguez-Llorente I."/>
            <person name="Rohde M."/>
            <person name="Sproer C."/>
            <person name="Schumann P."/>
            <person name="Klenk H.P."/>
            <person name="Montero-Calasanz M.D.C."/>
        </authorList>
    </citation>
    <scope>NUCLEOTIDE SEQUENCE [LARGE SCALE GENOMIC DNA]</scope>
    <source>
        <strain evidence="9 10">DSM 29163</strain>
    </source>
</reference>
<dbReference type="Pfam" id="PF17042">
    <property type="entry name" value="NBD_C"/>
    <property type="match status" value="1"/>
</dbReference>
<dbReference type="RefSeq" id="WP_265961278.1">
    <property type="nucleotide sequence ID" value="NZ_JAPEVI010000002.1"/>
</dbReference>
<keyword evidence="2" id="KW-0808">Transferase</keyword>
<comment type="caution">
    <text evidence="9">The sequence shown here is derived from an EMBL/GenBank/DDBJ whole genome shotgun (WGS) entry which is preliminary data.</text>
</comment>
<keyword evidence="10" id="KW-1185">Reference proteome</keyword>
<accession>A0ABT3QXF0</accession>
<gene>
    <name evidence="9" type="ORF">ON753_04070</name>
</gene>
<evidence type="ECO:0000256" key="2">
    <source>
        <dbReference type="ARBA" id="ARBA00022679"/>
    </source>
</evidence>
<feature type="domain" description="Four-carbon acid sugar kinase N-terminal" evidence="7">
    <location>
        <begin position="8"/>
        <end position="243"/>
    </location>
</feature>
<dbReference type="InterPro" id="IPR037051">
    <property type="entry name" value="4-carb_acid_sugar_kinase_N_sf"/>
</dbReference>
<proteinExistence type="inferred from homology"/>
<evidence type="ECO:0000313" key="10">
    <source>
        <dbReference type="Proteomes" id="UP001300261"/>
    </source>
</evidence>
<evidence type="ECO:0000256" key="3">
    <source>
        <dbReference type="ARBA" id="ARBA00022741"/>
    </source>
</evidence>
<evidence type="ECO:0000256" key="6">
    <source>
        <dbReference type="ARBA" id="ARBA00023277"/>
    </source>
</evidence>